<dbReference type="InterPro" id="IPR021392">
    <property type="entry name" value="Focadhesin_C"/>
</dbReference>
<dbReference type="Pfam" id="PF12530">
    <property type="entry name" value="DUF3730"/>
    <property type="match status" value="1"/>
</dbReference>
<gene>
    <name evidence="3" type="ORF">PLOB_00007072</name>
</gene>
<evidence type="ECO:0000259" key="1">
    <source>
        <dbReference type="Pfam" id="PF11229"/>
    </source>
</evidence>
<sequence length="1839" mass="203935">MVDEQRKKLSFSNYWQQQQVILRLYDSVLSKIPPGSILDAKSAQIAELELLWEMIEGPSETAISLSSLCFVQLVADGYAEFDFILSRLLNILPSARKLCGVVKALSQLLTLQVHQCWKSGTGYKCPFSLRSPPHPFITVLISRPDYATHLIQQVNLILLNSINSSFVEPTAVMQMLESFFKFVLQDPKTSVTELVRQQLFTGLLQTASTLLRYSGKNSKTLAENILHFLMSTVPFCQIDDKHLSQTTFLVHTLVNWLLEHRDIFNDIRHVKAMVNNLLSVCCEGQLHGYDMGVSLHLLQRIQHHYPQAFAQICVIPALSCLLLTSPQDYQLQILQVCCSISQNASCLAGSPPSAEVCSHLLLLLPILLISTTTPPHKHTSFSVSGKQEDNSNSIVSLARQILQNLEVHVLAISRQLKYEKDRLVVPTPAEFPCSFLSQYMSQMSACSHQLILLLRNEEIRIKCWLESLQRSFSTQKQVRRHVPLMLSAVLVTSAGEIVVDTLNTIAALAKADPSQGLYFLPLLLYKLYKESNPEVKRHLLYSIPKLATHKFCIGPVLHTIQSIGSQSGCQLKPLSLRLMCKLWQSQHRVFPQFQRVLNANDTQRVGMELNLEIQIAKAACLLDICKERPSQHGADLLSLLSKLLNQNTKPGETVNHPSALVVSLALQALEQLCKAEVVDLCTAWKVLSGKLSQDKRPAVLCSLCQLFSSVPSLATNSQDYQELKNHILSFLWSLTEHEQSLVSCAAFDALSLFDPSGFKLIHLQKEIYHPLRAKLMASKTLVRGTGDENEDMVAVEKSIDNSIPPGAAYVTLLQTINQQGLSGFQKLLSSVIRREAGLLPRGFSQSISRATLSHDRNLQSIPGFLMSHYEKSKTPGLTQGLAAGVLFSFELPFEEHQGKRLRRYLVSCARKYRQMLESLLHEVPVQPSEWHRTLLIPQAWSLFMVRAYEACLEGRKAELDMQYSHGHIQDVEELKTRQMNSWLWVRDQMTEQLKTASRGNPSVQGNSVFALAGLAHAVSLYAQKQNNSGRNTDWLTMVTDTIMVVLDGNYKPKGPTLTWCQQVSSPTSTASSLLARSCAALSLSLLVPSLVTLDTDRIHSMAELLKQRIPGQAKAGSSSVVQMTCSLGLGLFLSRLYQEHFSDLCGKEGYLLMTTALDALENAALEKKAENTEGACLGLGLALSFICMESVVDSRVHMTNMYNKLITMLDDEHIEDQRLQSLCFSVALVCVNAFHTGLLSVDEAKNCADKIQKIADRHCQQAAYGVSLSYGMLLHGLVSCGHGGVVQLAKDQGEVWRSILEREDTSELQRLAALNGVMGLLGSDQSLFIFDSSDAVGIFPSSERNIIKYLQQIISRPEDVGLCSNLSWLLGQLYAASTSGSMFNFCSVPSDYGYLPEDSTLRPLFDFLVQAGKKGPHVSFSGKLVLAVLESLISSAEVTLPPVNWAAVLSPILRANFGEETSQLCIQFAVDQARTATSSCGLSSFLSSLLSPEVFMGLGDSCRRTLLKNLSRLVYVVSSSKLRRFYEEVLTVPLKNEAGHAVNTVAILEAHLSVLKLLDPPQSVIGWTITALRHIYNACSCTQDITDHACLTLLARCLTLVPVKDVENIVDDTQTITTKALVIRCNAIANGKAPMKWLMPCIESGILTADISGEKRKEFLCYVSSVLIAADHIFKHDDKLLLFLELISLFKIALQDGSKTSAHRVLLNCFTVLSMVSAAWCTVPILQALAPFPSNQPTGSQIAACCESLERLPWLLPLTLSTLLRDEPWAPVAGKVLDWLVSLLDDPTIPTHLRESALVEDTIISMRGTETFKKTTVWTDVVGRFHSKFIHQNGEQKDK</sequence>
<evidence type="ECO:0000313" key="3">
    <source>
        <dbReference type="EMBL" id="CAH3165168.1"/>
    </source>
</evidence>
<accession>A0ABN8QIN3</accession>
<reference evidence="3 4" key="1">
    <citation type="submission" date="2022-05" db="EMBL/GenBank/DDBJ databases">
        <authorList>
            <consortium name="Genoscope - CEA"/>
            <person name="William W."/>
        </authorList>
    </citation>
    <scope>NUCLEOTIDE SEQUENCE [LARGE SCALE GENOMIC DNA]</scope>
</reference>
<dbReference type="Pfam" id="PF11229">
    <property type="entry name" value="Focadhesin"/>
    <property type="match status" value="1"/>
</dbReference>
<dbReference type="EMBL" id="CALNXK010000132">
    <property type="protein sequence ID" value="CAH3165168.1"/>
    <property type="molecule type" value="Genomic_DNA"/>
</dbReference>
<keyword evidence="4" id="KW-1185">Reference proteome</keyword>
<protein>
    <recommendedName>
        <fullName evidence="5">Focadhesin</fullName>
    </recommendedName>
</protein>
<dbReference type="PANTHER" id="PTHR16212:SF4">
    <property type="entry name" value="FOCADHESIN"/>
    <property type="match status" value="1"/>
</dbReference>
<evidence type="ECO:0000313" key="4">
    <source>
        <dbReference type="Proteomes" id="UP001159405"/>
    </source>
</evidence>
<feature type="domain" description="Focadhesin C-terminal" evidence="1">
    <location>
        <begin position="1250"/>
        <end position="1823"/>
    </location>
</feature>
<feature type="domain" description="DUF3730" evidence="2">
    <location>
        <begin position="520"/>
        <end position="750"/>
    </location>
</feature>
<evidence type="ECO:0008006" key="5">
    <source>
        <dbReference type="Google" id="ProtNLM"/>
    </source>
</evidence>
<proteinExistence type="predicted"/>
<organism evidence="3 4">
    <name type="scientific">Porites lobata</name>
    <dbReference type="NCBI Taxonomy" id="104759"/>
    <lineage>
        <taxon>Eukaryota</taxon>
        <taxon>Metazoa</taxon>
        <taxon>Cnidaria</taxon>
        <taxon>Anthozoa</taxon>
        <taxon>Hexacorallia</taxon>
        <taxon>Scleractinia</taxon>
        <taxon>Fungiina</taxon>
        <taxon>Poritidae</taxon>
        <taxon>Porites</taxon>
    </lineage>
</organism>
<comment type="caution">
    <text evidence="3">The sequence shown here is derived from an EMBL/GenBank/DDBJ whole genome shotgun (WGS) entry which is preliminary data.</text>
</comment>
<dbReference type="InterPro" id="IPR016024">
    <property type="entry name" value="ARM-type_fold"/>
</dbReference>
<evidence type="ECO:0000259" key="2">
    <source>
        <dbReference type="Pfam" id="PF12530"/>
    </source>
</evidence>
<name>A0ABN8QIN3_9CNID</name>
<dbReference type="InterPro" id="IPR022542">
    <property type="entry name" value="FOCAD/RST1_DUF3730"/>
</dbReference>
<dbReference type="Proteomes" id="UP001159405">
    <property type="component" value="Unassembled WGS sequence"/>
</dbReference>
<dbReference type="InterPro" id="IPR045163">
    <property type="entry name" value="Focadhesin/RST1"/>
</dbReference>
<dbReference type="PANTHER" id="PTHR16212">
    <property type="entry name" value="FOCADHESIN FAMILY MEMBER"/>
    <property type="match status" value="1"/>
</dbReference>
<dbReference type="SUPFAM" id="SSF48371">
    <property type="entry name" value="ARM repeat"/>
    <property type="match status" value="2"/>
</dbReference>